<feature type="compositionally biased region" description="Low complexity" evidence="1">
    <location>
        <begin position="329"/>
        <end position="346"/>
    </location>
</feature>
<feature type="region of interest" description="Disordered" evidence="1">
    <location>
        <begin position="204"/>
        <end position="274"/>
    </location>
</feature>
<keyword evidence="3" id="KW-1185">Reference proteome</keyword>
<feature type="compositionally biased region" description="Acidic residues" evidence="1">
    <location>
        <begin position="377"/>
        <end position="394"/>
    </location>
</feature>
<dbReference type="OrthoDB" id="2693043at2759"/>
<feature type="compositionally biased region" description="Basic and acidic residues" evidence="1">
    <location>
        <begin position="355"/>
        <end position="364"/>
    </location>
</feature>
<feature type="region of interest" description="Disordered" evidence="1">
    <location>
        <begin position="52"/>
        <end position="129"/>
    </location>
</feature>
<feature type="compositionally biased region" description="Polar residues" evidence="1">
    <location>
        <begin position="315"/>
        <end position="328"/>
    </location>
</feature>
<name>A0A1X6MLE3_9APHY</name>
<dbReference type="RefSeq" id="XP_024333873.1">
    <property type="nucleotide sequence ID" value="XM_024487214.1"/>
</dbReference>
<protein>
    <submittedName>
        <fullName evidence="2">Uncharacterized protein</fullName>
    </submittedName>
</protein>
<feature type="compositionally biased region" description="Basic and acidic residues" evidence="1">
    <location>
        <begin position="248"/>
        <end position="257"/>
    </location>
</feature>
<accession>A0A1X6MLE3</accession>
<evidence type="ECO:0000313" key="3">
    <source>
        <dbReference type="Proteomes" id="UP000194127"/>
    </source>
</evidence>
<dbReference type="EMBL" id="KZ110609">
    <property type="protein sequence ID" value="OSX57079.1"/>
    <property type="molecule type" value="Genomic_DNA"/>
</dbReference>
<feature type="compositionally biased region" description="Basic and acidic residues" evidence="1">
    <location>
        <begin position="71"/>
        <end position="85"/>
    </location>
</feature>
<evidence type="ECO:0000256" key="1">
    <source>
        <dbReference type="SAM" id="MobiDB-lite"/>
    </source>
</evidence>
<evidence type="ECO:0000313" key="2">
    <source>
        <dbReference type="EMBL" id="OSX57079.1"/>
    </source>
</evidence>
<proteinExistence type="predicted"/>
<reference evidence="2 3" key="1">
    <citation type="submission" date="2017-04" db="EMBL/GenBank/DDBJ databases">
        <title>Genome Sequence of the Model Brown-Rot Fungus Postia placenta SB12.</title>
        <authorList>
            <consortium name="DOE Joint Genome Institute"/>
            <person name="Gaskell J."/>
            <person name="Kersten P."/>
            <person name="Larrondo L.F."/>
            <person name="Canessa P."/>
            <person name="Martinez D."/>
            <person name="Hibbett D."/>
            <person name="Schmoll M."/>
            <person name="Kubicek C.P."/>
            <person name="Martinez A.T."/>
            <person name="Yadav J."/>
            <person name="Master E."/>
            <person name="Magnuson J.K."/>
            <person name="James T."/>
            <person name="Yaver D."/>
            <person name="Berka R."/>
            <person name="Labutti K."/>
            <person name="Lipzen A."/>
            <person name="Aerts A."/>
            <person name="Barry K."/>
            <person name="Henrissat B."/>
            <person name="Blanchette R."/>
            <person name="Grigoriev I."/>
            <person name="Cullen D."/>
        </authorList>
    </citation>
    <scope>NUCLEOTIDE SEQUENCE [LARGE SCALE GENOMIC DNA]</scope>
    <source>
        <strain evidence="2 3">MAD-698-R-SB12</strain>
    </source>
</reference>
<dbReference type="Proteomes" id="UP000194127">
    <property type="component" value="Unassembled WGS sequence"/>
</dbReference>
<dbReference type="AlphaFoldDB" id="A0A1X6MLE3"/>
<feature type="compositionally biased region" description="Low complexity" evidence="1">
    <location>
        <begin position="222"/>
        <end position="245"/>
    </location>
</feature>
<dbReference type="GeneID" id="36332163"/>
<organism evidence="2 3">
    <name type="scientific">Postia placenta MAD-698-R-SB12</name>
    <dbReference type="NCBI Taxonomy" id="670580"/>
    <lineage>
        <taxon>Eukaryota</taxon>
        <taxon>Fungi</taxon>
        <taxon>Dikarya</taxon>
        <taxon>Basidiomycota</taxon>
        <taxon>Agaricomycotina</taxon>
        <taxon>Agaricomycetes</taxon>
        <taxon>Polyporales</taxon>
        <taxon>Adustoporiaceae</taxon>
        <taxon>Rhodonia</taxon>
    </lineage>
</organism>
<gene>
    <name evidence="2" type="ORF">POSPLADRAFT_1157602</name>
</gene>
<feature type="region of interest" description="Disordered" evidence="1">
    <location>
        <begin position="288"/>
        <end position="399"/>
    </location>
</feature>
<sequence length="600" mass="65211">MGGLGVLTVIVDGPHVPSGSEVPQIVIKQEEVPTRLEDIGEPGYFIQMRQRVKTSTPPGARSLREDADEEATPREQCSREARDTDTAPTTPTRLRTVIKPTGKSTSISHRAQARRAQLMPPPNPEREGDAMAAAPETTGLHSMELRNTTPQVQEERAPAATIRTPFAPTHYGAAGLDPHNLNMYYHPSPYQNLAAPLRSRAPSSVSRADLAGPSAEPLAPPSKVASTSSRVASTAPRSRASSNASHIHPTDPADPLRYKSTLAPPGPSDMPGWTVLQVADPQPLLPQRQALPCRPLTPPPSDSQPSKRALEPTPKATSTQEDPSTDVPSAQQAGTADNAAASAAGSPMDESGDNAVHDTSHDGSPEWDEVPGMSYEEAAEAEEQALQEQADDDVFGTPGRLSDDVRQILRTGFAKMNTIVEQVSKDSGLPAARVQAMFGQQHARVNTARNHWNIYGRYFKMNQAQECKRLGLDAPLADTVEIRSKTYALFKEAHADIWRDILETFEEVEVWAANHTVGQRKRDFAKAVAKMRQLVSAYIMSCDNLALRYDFSTAFLMAGNLVNTDTGLAQLYETATAKNFLSTYLRGNEDTSLAHFKSYL</sequence>